<keyword evidence="1" id="KW-1185">Reference proteome</keyword>
<evidence type="ECO:0000313" key="1">
    <source>
        <dbReference type="Proteomes" id="UP000887574"/>
    </source>
</evidence>
<evidence type="ECO:0000313" key="2">
    <source>
        <dbReference type="WBParaSite" id="jg22565"/>
    </source>
</evidence>
<protein>
    <submittedName>
        <fullName evidence="2">Uncharacterized protein</fullName>
    </submittedName>
</protein>
<name>A0A915DT29_9BILA</name>
<organism evidence="1 2">
    <name type="scientific">Ditylenchus dipsaci</name>
    <dbReference type="NCBI Taxonomy" id="166011"/>
    <lineage>
        <taxon>Eukaryota</taxon>
        <taxon>Metazoa</taxon>
        <taxon>Ecdysozoa</taxon>
        <taxon>Nematoda</taxon>
        <taxon>Chromadorea</taxon>
        <taxon>Rhabditida</taxon>
        <taxon>Tylenchina</taxon>
        <taxon>Tylenchomorpha</taxon>
        <taxon>Sphaerularioidea</taxon>
        <taxon>Anguinidae</taxon>
        <taxon>Anguininae</taxon>
        <taxon>Ditylenchus</taxon>
    </lineage>
</organism>
<reference evidence="2" key="1">
    <citation type="submission" date="2022-11" db="UniProtKB">
        <authorList>
            <consortium name="WormBaseParasite"/>
        </authorList>
    </citation>
    <scope>IDENTIFICATION</scope>
</reference>
<proteinExistence type="predicted"/>
<dbReference type="AlphaFoldDB" id="A0A915DT29"/>
<dbReference type="Proteomes" id="UP000887574">
    <property type="component" value="Unplaced"/>
</dbReference>
<sequence length="101" mass="11306">MTRPVVLDLVHVWYSLDGPRPRPHGHCIAKHISNQSYTIDVLSPQILSPNLFSNISNNIAILSPDILGSIDLHKLDLLGQEHLPPYNEEDEEQTLFGKTNG</sequence>
<accession>A0A915DT29</accession>
<dbReference type="WBParaSite" id="jg22565">
    <property type="protein sequence ID" value="jg22565"/>
    <property type="gene ID" value="jg22565"/>
</dbReference>